<dbReference type="InterPro" id="IPR036028">
    <property type="entry name" value="SH3-like_dom_sf"/>
</dbReference>
<evidence type="ECO:0000256" key="2">
    <source>
        <dbReference type="ARBA" id="ARBA00004348"/>
    </source>
</evidence>
<organism evidence="13 14">
    <name type="scientific">Ceratosolen solmsi marchali</name>
    <dbReference type="NCBI Taxonomy" id="326594"/>
    <lineage>
        <taxon>Eukaryota</taxon>
        <taxon>Metazoa</taxon>
        <taxon>Ecdysozoa</taxon>
        <taxon>Arthropoda</taxon>
        <taxon>Hexapoda</taxon>
        <taxon>Insecta</taxon>
        <taxon>Pterygota</taxon>
        <taxon>Neoptera</taxon>
        <taxon>Endopterygota</taxon>
        <taxon>Hymenoptera</taxon>
        <taxon>Apocrita</taxon>
        <taxon>Proctotrupomorpha</taxon>
        <taxon>Chalcidoidea</taxon>
        <taxon>Agaonidae</taxon>
        <taxon>Agaoninae</taxon>
        <taxon>Ceratosolen</taxon>
    </lineage>
</organism>
<dbReference type="SMART" id="SM00721">
    <property type="entry name" value="BAR"/>
    <property type="match status" value="1"/>
</dbReference>
<reference evidence="14" key="1">
    <citation type="submission" date="2025-08" db="UniProtKB">
        <authorList>
            <consortium name="RefSeq"/>
        </authorList>
    </citation>
    <scope>IDENTIFICATION</scope>
</reference>
<dbReference type="KEGG" id="csol:105359894"/>
<evidence type="ECO:0000256" key="9">
    <source>
        <dbReference type="SAM" id="MobiDB-lite"/>
    </source>
</evidence>
<protein>
    <recommendedName>
        <fullName evidence="3">Dynamin-binding protein</fullName>
    </recommendedName>
    <alternativeName>
        <fullName evidence="7">Scaffold protein Tuba</fullName>
    </alternativeName>
</protein>
<evidence type="ECO:0000259" key="10">
    <source>
        <dbReference type="PROSITE" id="PS50002"/>
    </source>
</evidence>
<dbReference type="PROSITE" id="PS50010">
    <property type="entry name" value="DH_2"/>
    <property type="match status" value="1"/>
</dbReference>
<dbReference type="Gene3D" id="1.20.900.10">
    <property type="entry name" value="Dbl homology (DH) domain"/>
    <property type="match status" value="1"/>
</dbReference>
<dbReference type="PROSITE" id="PS50002">
    <property type="entry name" value="SH3"/>
    <property type="match status" value="1"/>
</dbReference>
<dbReference type="GO" id="GO:0070161">
    <property type="term" value="C:anchoring junction"/>
    <property type="evidence" value="ECO:0007669"/>
    <property type="project" value="UniProtKB-SubCell"/>
</dbReference>
<evidence type="ECO:0000256" key="8">
    <source>
        <dbReference type="PROSITE-ProRule" id="PRU00192"/>
    </source>
</evidence>
<dbReference type="PANTHER" id="PTHR22834:SF20">
    <property type="entry name" value="SH3 DOMAIN-CONTAINING PROTEIN"/>
    <property type="match status" value="1"/>
</dbReference>
<dbReference type="Pfam" id="PF03114">
    <property type="entry name" value="BAR"/>
    <property type="match status" value="1"/>
</dbReference>
<dbReference type="SUPFAM" id="SSF50044">
    <property type="entry name" value="SH3-domain"/>
    <property type="match status" value="2"/>
</dbReference>
<dbReference type="SUPFAM" id="SSF48065">
    <property type="entry name" value="DBL homology domain (DH-domain)"/>
    <property type="match status" value="1"/>
</dbReference>
<keyword evidence="6" id="KW-0965">Cell junction</keyword>
<dbReference type="Proteomes" id="UP000695007">
    <property type="component" value="Unplaced"/>
</dbReference>
<dbReference type="InterPro" id="IPR001331">
    <property type="entry name" value="GDS_CDC24_CS"/>
</dbReference>
<dbReference type="GO" id="GO:0005085">
    <property type="term" value="F:guanyl-nucleotide exchange factor activity"/>
    <property type="evidence" value="ECO:0007669"/>
    <property type="project" value="UniProtKB-KW"/>
</dbReference>
<keyword evidence="13" id="KW-1185">Reference proteome</keyword>
<evidence type="ECO:0000256" key="4">
    <source>
        <dbReference type="ARBA" id="ARBA00022443"/>
    </source>
</evidence>
<keyword evidence="4 8" id="KW-0728">SH3 domain</keyword>
<evidence type="ECO:0000256" key="5">
    <source>
        <dbReference type="ARBA" id="ARBA00022658"/>
    </source>
</evidence>
<dbReference type="InterPro" id="IPR027267">
    <property type="entry name" value="AH/BAR_dom_sf"/>
</dbReference>
<dbReference type="Pfam" id="PF07653">
    <property type="entry name" value="SH3_2"/>
    <property type="match status" value="1"/>
</dbReference>
<dbReference type="AlphaFoldDB" id="A0AAJ6YC18"/>
<proteinExistence type="predicted"/>
<dbReference type="InterPro" id="IPR000219">
    <property type="entry name" value="DH_dom"/>
</dbReference>
<evidence type="ECO:0000256" key="6">
    <source>
        <dbReference type="ARBA" id="ARBA00022949"/>
    </source>
</evidence>
<dbReference type="InterPro" id="IPR035899">
    <property type="entry name" value="DBL_dom_sf"/>
</dbReference>
<dbReference type="GO" id="GO:0035556">
    <property type="term" value="P:intracellular signal transduction"/>
    <property type="evidence" value="ECO:0007669"/>
    <property type="project" value="InterPro"/>
</dbReference>
<accession>A0AAJ6YC18</accession>
<dbReference type="PROSITE" id="PS51021">
    <property type="entry name" value="BAR"/>
    <property type="match status" value="1"/>
</dbReference>
<dbReference type="GO" id="GO:0005795">
    <property type="term" value="C:Golgi stack"/>
    <property type="evidence" value="ECO:0007669"/>
    <property type="project" value="UniProtKB-SubCell"/>
</dbReference>
<evidence type="ECO:0000256" key="1">
    <source>
        <dbReference type="ARBA" id="ARBA00004282"/>
    </source>
</evidence>
<evidence type="ECO:0000256" key="7">
    <source>
        <dbReference type="ARBA" id="ARBA00032587"/>
    </source>
</evidence>
<dbReference type="PANTHER" id="PTHR22834">
    <property type="entry name" value="NUCLEAR FUSION PROTEIN FUS2"/>
    <property type="match status" value="1"/>
</dbReference>
<gene>
    <name evidence="14" type="primary">LOC105359894</name>
</gene>
<evidence type="ECO:0000259" key="12">
    <source>
        <dbReference type="PROSITE" id="PS51021"/>
    </source>
</evidence>
<name>A0AAJ6YC18_9HYME</name>
<dbReference type="Gene3D" id="2.30.30.40">
    <property type="entry name" value="SH3 Domains"/>
    <property type="match status" value="2"/>
</dbReference>
<dbReference type="RefSeq" id="XP_011494939.1">
    <property type="nucleotide sequence ID" value="XM_011496637.1"/>
</dbReference>
<dbReference type="InterPro" id="IPR004148">
    <property type="entry name" value="BAR_dom"/>
</dbReference>
<dbReference type="CDD" id="cd00160">
    <property type="entry name" value="RhoGEF"/>
    <property type="match status" value="1"/>
</dbReference>
<dbReference type="InterPro" id="IPR001452">
    <property type="entry name" value="SH3_domain"/>
</dbReference>
<feature type="domain" description="DH" evidence="11">
    <location>
        <begin position="65"/>
        <end position="251"/>
    </location>
</feature>
<evidence type="ECO:0000313" key="13">
    <source>
        <dbReference type="Proteomes" id="UP000695007"/>
    </source>
</evidence>
<dbReference type="PROSITE" id="PS00741">
    <property type="entry name" value="DH_1"/>
    <property type="match status" value="1"/>
</dbReference>
<dbReference type="Gene3D" id="1.20.1270.60">
    <property type="entry name" value="Arfaptin homology (AH) domain/BAR domain"/>
    <property type="match status" value="1"/>
</dbReference>
<dbReference type="SUPFAM" id="SSF103657">
    <property type="entry name" value="BAR/IMD domain-like"/>
    <property type="match status" value="1"/>
</dbReference>
<feature type="domain" description="BAR" evidence="12">
    <location>
        <begin position="291"/>
        <end position="501"/>
    </location>
</feature>
<dbReference type="SMART" id="SM00326">
    <property type="entry name" value="SH3"/>
    <property type="match status" value="2"/>
</dbReference>
<dbReference type="SMART" id="SM00325">
    <property type="entry name" value="RhoGEF"/>
    <property type="match status" value="1"/>
</dbReference>
<feature type="region of interest" description="Disordered" evidence="9">
    <location>
        <begin position="1"/>
        <end position="24"/>
    </location>
</feature>
<dbReference type="Pfam" id="PF00621">
    <property type="entry name" value="RhoGEF"/>
    <property type="match status" value="1"/>
</dbReference>
<sequence>MTRNKNADYNKTNHIKGLCEPHRPAPPAPPILTSTGILSENQKNLSIFLKAESKHYLINQKKADQRQNIITELYLTEKDYLRDLKITYRTFNLHDPNFLKSKGIDVTTLFGNILEIIYIAEEFLKLIERPIKNYDEKYQCIVSCFLNLSEKMKIAYGKYCSNHELSLALLQKYENNEEIMKIFYNGVKILQMQIACFDMNSILIKPVQRILKYSLILNELLKYTEDDHPNKFKVVEALKVMEDVARYINEYKRKIELTTKYLKSNNTLIGKIAKLNMHSVAKKSCRLSAKLSVTLGLTNVPIDQKFDKLEKNFIFLEKTIKHFLKDIVKCIIFLDNESHCNEIVTEHLHQYFSGVPNNKILELQKIRNIVKCQFIKQLKTCIGIQVISPLNILMPLLAGPELLISKRHDKMLDYDSAILKNEKSQEKGPILADFYSAKYNFEALNQQLLEELPICIQAATAILCTCISAFIKIRKLYNGKIMREYLNISKYMLQISMKDMLINFLINHKLLYDQINRFSYGDTNIRLNKNSVNYFLQSDVHRTALKMKYPTDKLYIVTQSVSSVTQHDLSVTKGTMLGVIKRQDLMGNKSKWLVDNGSLKGFLEKQYLELIDEAKFIQESTNATCLNNSIDLISLDLAETEKSKHFINFKNLDEKINFLNSMNLKIEPKQLYKNICEFVHGLCNFNGTEIPGALSIRRNQILKVLKKHDNKNNPQWWLVEDCTGQKGYVPYNYIYNKET</sequence>
<keyword evidence="5" id="KW-0344">Guanine-nucleotide releasing factor</keyword>
<evidence type="ECO:0000313" key="14">
    <source>
        <dbReference type="RefSeq" id="XP_011494939.1"/>
    </source>
</evidence>
<evidence type="ECO:0000259" key="11">
    <source>
        <dbReference type="PROSITE" id="PS50010"/>
    </source>
</evidence>
<feature type="domain" description="SH3" evidence="10">
    <location>
        <begin position="674"/>
        <end position="739"/>
    </location>
</feature>
<dbReference type="GeneID" id="105359894"/>
<comment type="subcellular location">
    <subcellularLocation>
        <location evidence="1">Cell junction</location>
    </subcellularLocation>
    <subcellularLocation>
        <location evidence="2">Golgi apparatus</location>
        <location evidence="2">Golgi stack</location>
    </subcellularLocation>
</comment>
<dbReference type="InterPro" id="IPR051492">
    <property type="entry name" value="Dynamin-Rho_GEF"/>
</dbReference>
<evidence type="ECO:0000256" key="3">
    <source>
        <dbReference type="ARBA" id="ARBA00018186"/>
    </source>
</evidence>